<reference evidence="10" key="1">
    <citation type="submission" date="2021-12" db="EMBL/GenBank/DDBJ databases">
        <authorList>
            <person name="King R."/>
        </authorList>
    </citation>
    <scope>NUCLEOTIDE SEQUENCE</scope>
</reference>
<comment type="subcellular location">
    <subcellularLocation>
        <location evidence="1">Cytoplasm</location>
    </subcellularLocation>
</comment>
<evidence type="ECO:0000256" key="3">
    <source>
        <dbReference type="ARBA" id="ARBA00015004"/>
    </source>
</evidence>
<dbReference type="InterPro" id="IPR029071">
    <property type="entry name" value="Ubiquitin-like_domsf"/>
</dbReference>
<keyword evidence="11" id="KW-1185">Reference proteome</keyword>
<dbReference type="Gene3D" id="3.10.20.90">
    <property type="entry name" value="Phosphatidylinositol 3-kinase Catalytic Subunit, Chain A, domain 1"/>
    <property type="match status" value="1"/>
</dbReference>
<dbReference type="Pfam" id="PF00560">
    <property type="entry name" value="LRR_1"/>
    <property type="match status" value="1"/>
</dbReference>
<sequence>MVELKRKTSGENMFTMEVGRRVFCDGHYGTIRFIGEVPPTKGIWLGIDWDHPLRGKHDGTYNGVQYFTASYPKSGSLVRPEKLNFGCAIVESIRTRYGTPQSEEELAKAEETMQEVQRSIKARFFEVVGFDKVEANLSHLQSLQIVSLAGLPVNGPGPLPELQLVCPNITELDLSHTLLHSWDSVAAISGQLVNLSVLNISENRLAPPEDVKELRPAFDSLHTLIMARCSYNWSDILSFSGMWPNIKHLKIMFNAISEISEPADTLLNLESLDLEGNVISWEDVESLSKLTFFRSLNLTNTHLHDISVSQPLEGYFVALKHLNITNNSISGWLSVSELNKLPGLEELRFKKNPLVDQGDCTPETVRQLIIARISNLKSLNGVVISSSERKGAENDYVNLYGPVWLEASKSEDKKARFLAYHPRYLELIEKYGPPESQESVKKSPLITVHLCRGDDSGPNHTRKLPSSMLIQRLANLVQRLFNVSHQNLKLSYISSKHPDQEIALENHLKSLSFYSVSDNDRIIVRW</sequence>
<protein>
    <recommendedName>
        <fullName evidence="3">Tubulin-specific chaperone E</fullName>
    </recommendedName>
    <alternativeName>
        <fullName evidence="8">Tubulin-folding cofactor E</fullName>
    </alternativeName>
</protein>
<evidence type="ECO:0000256" key="1">
    <source>
        <dbReference type="ARBA" id="ARBA00004496"/>
    </source>
</evidence>
<dbReference type="InterPro" id="IPR032675">
    <property type="entry name" value="LRR_dom_sf"/>
</dbReference>
<dbReference type="PROSITE" id="PS50245">
    <property type="entry name" value="CAP_GLY_2"/>
    <property type="match status" value="1"/>
</dbReference>
<dbReference type="AlphaFoldDB" id="A0A9N9ZYW4"/>
<comment type="similarity">
    <text evidence="2">Belongs to the TBCE family.</text>
</comment>
<accession>A0A9N9ZYW4</accession>
<dbReference type="PROSITE" id="PS51450">
    <property type="entry name" value="LRR"/>
    <property type="match status" value="1"/>
</dbReference>
<dbReference type="InterPro" id="IPR001611">
    <property type="entry name" value="Leu-rich_rpt"/>
</dbReference>
<keyword evidence="6" id="KW-0677">Repeat</keyword>
<keyword evidence="7" id="KW-0143">Chaperone</keyword>
<keyword evidence="4" id="KW-0963">Cytoplasm</keyword>
<evidence type="ECO:0000256" key="8">
    <source>
        <dbReference type="ARBA" id="ARBA00030180"/>
    </source>
</evidence>
<dbReference type="InterPro" id="IPR044079">
    <property type="entry name" value="Ubl_TBCE"/>
</dbReference>
<dbReference type="KEGG" id="btab:109033150"/>
<name>A0A9N9ZYW4_BEMTA</name>
<dbReference type="InterPro" id="IPR000938">
    <property type="entry name" value="CAP-Gly_domain"/>
</dbReference>
<dbReference type="InterPro" id="IPR036859">
    <property type="entry name" value="CAP-Gly_dom_sf"/>
</dbReference>
<dbReference type="PANTHER" id="PTHR46652">
    <property type="entry name" value="LEUCINE-RICH REPEAT AND IQ DOMAIN-CONTAINING PROTEIN 1-RELATED"/>
    <property type="match status" value="1"/>
</dbReference>
<evidence type="ECO:0000256" key="5">
    <source>
        <dbReference type="ARBA" id="ARBA00022614"/>
    </source>
</evidence>
<dbReference type="Gene3D" id="2.30.30.190">
    <property type="entry name" value="CAP Gly-rich-like domain"/>
    <property type="match status" value="1"/>
</dbReference>
<dbReference type="SMART" id="SM01052">
    <property type="entry name" value="CAP_GLY"/>
    <property type="match status" value="1"/>
</dbReference>
<dbReference type="SUPFAM" id="SSF54236">
    <property type="entry name" value="Ubiquitin-like"/>
    <property type="match status" value="1"/>
</dbReference>
<evidence type="ECO:0000313" key="11">
    <source>
        <dbReference type="Proteomes" id="UP001152759"/>
    </source>
</evidence>
<dbReference type="GO" id="GO:0005737">
    <property type="term" value="C:cytoplasm"/>
    <property type="evidence" value="ECO:0007669"/>
    <property type="project" value="UniProtKB-SubCell"/>
</dbReference>
<keyword evidence="5" id="KW-0433">Leucine-rich repeat</keyword>
<proteinExistence type="inferred from homology"/>
<dbReference type="PANTHER" id="PTHR46652:SF3">
    <property type="entry name" value="LEUCINE-RICH REPEAT-CONTAINING PROTEIN 9"/>
    <property type="match status" value="1"/>
</dbReference>
<gene>
    <name evidence="10" type="ORF">BEMITA_LOCUS1793</name>
</gene>
<feature type="domain" description="CAP-Gly" evidence="9">
    <location>
        <begin position="35"/>
        <end position="79"/>
    </location>
</feature>
<evidence type="ECO:0000259" key="9">
    <source>
        <dbReference type="PROSITE" id="PS50245"/>
    </source>
</evidence>
<organism evidence="10 11">
    <name type="scientific">Bemisia tabaci</name>
    <name type="common">Sweetpotato whitefly</name>
    <name type="synonym">Aleurodes tabaci</name>
    <dbReference type="NCBI Taxonomy" id="7038"/>
    <lineage>
        <taxon>Eukaryota</taxon>
        <taxon>Metazoa</taxon>
        <taxon>Ecdysozoa</taxon>
        <taxon>Arthropoda</taxon>
        <taxon>Hexapoda</taxon>
        <taxon>Insecta</taxon>
        <taxon>Pterygota</taxon>
        <taxon>Neoptera</taxon>
        <taxon>Paraneoptera</taxon>
        <taxon>Hemiptera</taxon>
        <taxon>Sternorrhyncha</taxon>
        <taxon>Aleyrodoidea</taxon>
        <taxon>Aleyrodidae</taxon>
        <taxon>Aleyrodinae</taxon>
        <taxon>Bemisia</taxon>
    </lineage>
</organism>
<dbReference type="PROSITE" id="PS00845">
    <property type="entry name" value="CAP_GLY_1"/>
    <property type="match status" value="1"/>
</dbReference>
<dbReference type="EMBL" id="OU963862">
    <property type="protein sequence ID" value="CAH0382224.1"/>
    <property type="molecule type" value="Genomic_DNA"/>
</dbReference>
<dbReference type="SUPFAM" id="SSF52058">
    <property type="entry name" value="L domain-like"/>
    <property type="match status" value="1"/>
</dbReference>
<evidence type="ECO:0000256" key="4">
    <source>
        <dbReference type="ARBA" id="ARBA00022490"/>
    </source>
</evidence>
<dbReference type="SUPFAM" id="SSF74924">
    <property type="entry name" value="Cap-Gly domain"/>
    <property type="match status" value="1"/>
</dbReference>
<dbReference type="InterPro" id="IPR050836">
    <property type="entry name" value="SDS22/Internalin_LRR"/>
</dbReference>
<evidence type="ECO:0000256" key="6">
    <source>
        <dbReference type="ARBA" id="ARBA00022737"/>
    </source>
</evidence>
<dbReference type="Proteomes" id="UP001152759">
    <property type="component" value="Chromosome 1"/>
</dbReference>
<evidence type="ECO:0000256" key="7">
    <source>
        <dbReference type="ARBA" id="ARBA00023186"/>
    </source>
</evidence>
<evidence type="ECO:0000256" key="2">
    <source>
        <dbReference type="ARBA" id="ARBA00006286"/>
    </source>
</evidence>
<dbReference type="CDD" id="cd17044">
    <property type="entry name" value="Ubl_TBCE"/>
    <property type="match status" value="1"/>
</dbReference>
<dbReference type="Gene3D" id="3.80.10.10">
    <property type="entry name" value="Ribonuclease Inhibitor"/>
    <property type="match status" value="2"/>
</dbReference>
<dbReference type="Pfam" id="PF01302">
    <property type="entry name" value="CAP_GLY"/>
    <property type="match status" value="1"/>
</dbReference>
<evidence type="ECO:0000313" key="10">
    <source>
        <dbReference type="EMBL" id="CAH0382224.1"/>
    </source>
</evidence>